<sequence>MQLKQLLLIWTLIMDKFDVFWDEMGAYFNENTPAVDDRWRQEILYMPIAIDLCEIIIHRLEAKYDVPLPYNINIQWIHLQFWPTNPTSTRAMHYTARQLRKDHPDAHYCACLFRYFHEFAILYHDYICLIAAYDKYKVPIEEGVTTSTGVRNKKSLVGTNSTLAASDHDSAKLLLTPSVIFLLMFQQLLRILFIIVFNAIQTHHISAIPSILCLYTDGGPDHRTTFGSVQISLFLRGDFDMLIALRTAPYHSWVVIRNVHVRTGPDKINTSNSVIMSGVAIMRDIMSTELEDIFKKVDALEEIHAAAAKNEDLKNGLRDCILNIQQLLHSRTERLTFYQILFRQNATNTDCYEGFNCNTETSEKYRPTLMAAMENTRAPPAILTNTKRRISRRDAYPRNRVSLPNAVYELLVKYYYDAYDWNFVSIADLASSQTTT</sequence>
<dbReference type="eggNOG" id="ENOG502QW0B">
    <property type="taxonomic scope" value="Eukaryota"/>
</dbReference>
<name>U9T2W6_RHIID</name>
<proteinExistence type="predicted"/>
<evidence type="ECO:0000313" key="2">
    <source>
        <dbReference type="EMBL" id="ESA00683.1"/>
    </source>
</evidence>
<reference evidence="2" key="1">
    <citation type="submission" date="2013-07" db="EMBL/GenBank/DDBJ databases">
        <title>The genome of an arbuscular mycorrhizal fungus provides insights into the evolution of the oldest plant symbiosis.</title>
        <authorList>
            <consortium name="DOE Joint Genome Institute"/>
            <person name="Tisserant E."/>
            <person name="Malbreil M."/>
            <person name="Kuo A."/>
            <person name="Kohler A."/>
            <person name="Symeonidi A."/>
            <person name="Balestrini R."/>
            <person name="Charron P."/>
            <person name="Duensing N."/>
            <person name="Frei-dit-Frey N."/>
            <person name="Gianinazzi-Pearson V."/>
            <person name="Gilbert B."/>
            <person name="Handa Y."/>
            <person name="Hijri M."/>
            <person name="Kaul R."/>
            <person name="Kawaguchi M."/>
            <person name="Krajinski F."/>
            <person name="Lammers P."/>
            <person name="Lapierre D."/>
            <person name="Masclaux F.G."/>
            <person name="Murat C."/>
            <person name="Morin E."/>
            <person name="Ndikumana S."/>
            <person name="Pagni M."/>
            <person name="Petitpierre D."/>
            <person name="Requena N."/>
            <person name="Rosikiewicz P."/>
            <person name="Riley R."/>
            <person name="Saito K."/>
            <person name="San Clemente H."/>
            <person name="Shapiro H."/>
            <person name="van Tuinen D."/>
            <person name="Becard G."/>
            <person name="Bonfante P."/>
            <person name="Paszkowski U."/>
            <person name="Shachar-Hill Y."/>
            <person name="Young J.P."/>
            <person name="Sanders I.R."/>
            <person name="Henrissat B."/>
            <person name="Rensing S.A."/>
            <person name="Grigoriev I.V."/>
            <person name="Corradi N."/>
            <person name="Roux C."/>
            <person name="Martin F."/>
        </authorList>
    </citation>
    <scope>NUCLEOTIDE SEQUENCE</scope>
    <source>
        <strain evidence="2">DAOM 197198</strain>
    </source>
</reference>
<feature type="signal peptide" evidence="1">
    <location>
        <begin position="1"/>
        <end position="21"/>
    </location>
</feature>
<dbReference type="VEuPathDB" id="FungiDB:RhiirFUN_018881"/>
<dbReference type="AlphaFoldDB" id="U9T2W6"/>
<protein>
    <submittedName>
        <fullName evidence="2">Uncharacterized protein</fullName>
    </submittedName>
</protein>
<organism evidence="2">
    <name type="scientific">Rhizophagus irregularis (strain DAOM 181602 / DAOM 197198 / MUCL 43194)</name>
    <name type="common">Arbuscular mycorrhizal fungus</name>
    <name type="synonym">Glomus intraradices</name>
    <dbReference type="NCBI Taxonomy" id="747089"/>
    <lineage>
        <taxon>Eukaryota</taxon>
        <taxon>Fungi</taxon>
        <taxon>Fungi incertae sedis</taxon>
        <taxon>Mucoromycota</taxon>
        <taxon>Glomeromycotina</taxon>
        <taxon>Glomeromycetes</taxon>
        <taxon>Glomerales</taxon>
        <taxon>Glomeraceae</taxon>
        <taxon>Rhizophagus</taxon>
    </lineage>
</organism>
<dbReference type="EMBL" id="KI297027">
    <property type="protein sequence ID" value="ESA00683.1"/>
    <property type="molecule type" value="Genomic_DNA"/>
</dbReference>
<feature type="chain" id="PRO_5004690629" evidence="1">
    <location>
        <begin position="22"/>
        <end position="436"/>
    </location>
</feature>
<keyword evidence="1" id="KW-0732">Signal</keyword>
<evidence type="ECO:0000256" key="1">
    <source>
        <dbReference type="SAM" id="SignalP"/>
    </source>
</evidence>
<gene>
    <name evidence="2" type="ORF">GLOINDRAFT_8255</name>
</gene>
<accession>U9T2W6</accession>
<dbReference type="HOGENOM" id="CLU_628736_0_0_1"/>